<dbReference type="InterPro" id="IPR037049">
    <property type="entry name" value="DUF1214_C_sf"/>
</dbReference>
<dbReference type="Gene3D" id="2.60.120.600">
    <property type="entry name" value="Domain of unknown function DUF1214, C-terminal domain"/>
    <property type="match status" value="1"/>
</dbReference>
<sequence length="507" mass="56093">MSTLANGLSSPMGFAEATASKKVSQNFTTPIPSGILTPDTVKTSAGTFRFFDGMPDKETVRKSFENLKFIRGYETFLTLMPAASIEMLRHGHAEVGVDNHTKVALMAPLNSNPLFLTGNTDTVYGSTFFNLKQTGPLVIEIPAGLGPGTINDAFFRFVADTGAPGPDKGKGGKYLILGPDDAEPNNADGYFVFRSPTYSNWLILRAFLDSKGKPDQAIANYENGLRLYPYSQRDNPAQMSFIQVGEKVFNTVHANNFEFFNELNTVIQREPVAFLDPELRGLASAIGLEKGKPFSPSPEDKEILEEAIQVGVAYVRSDMGKPRNQDVYFYQGKKWFTPFGGGSHEWLVDNGAGGRNLDARNNFFWGYTVNTPAMVLQMIGAGSQYGVVATDANSRYLDGSKTYKFTIDKDVPAKDFWSMVAYDPQTRSELQTGQLLPSKNSIRNQDLDVNADGSIDLYFGPKSPTGKEANWIETVPGKGWFAVFRLYGPLQPWFDKIWHLNDIQPME</sequence>
<evidence type="ECO:0000313" key="3">
    <source>
        <dbReference type="EMBL" id="ABM77172.1"/>
    </source>
</evidence>
<proteinExistence type="predicted"/>
<dbReference type="HOGENOM" id="CLU_027269_2_0_3"/>
<evidence type="ECO:0000259" key="2">
    <source>
        <dbReference type="Pfam" id="PF06863"/>
    </source>
</evidence>
<dbReference type="STRING" id="59922.P9303_04201"/>
<feature type="domain" description="DUF1214" evidence="1">
    <location>
        <begin position="384"/>
        <end position="490"/>
    </location>
</feature>
<dbReference type="EMBL" id="CP000554">
    <property type="protein sequence ID" value="ABM77172.1"/>
    <property type="molecule type" value="Genomic_DNA"/>
</dbReference>
<dbReference type="SUPFAM" id="SSF160935">
    <property type="entry name" value="VPA0735-like"/>
    <property type="match status" value="1"/>
</dbReference>
<dbReference type="PANTHER" id="PTHR36509">
    <property type="entry name" value="BLL3101 PROTEIN"/>
    <property type="match status" value="1"/>
</dbReference>
<dbReference type="PANTHER" id="PTHR36509:SF3">
    <property type="entry name" value="SIGNAL PEPTIDE PROTEIN"/>
    <property type="match status" value="1"/>
</dbReference>
<evidence type="ECO:0000313" key="4">
    <source>
        <dbReference type="Proteomes" id="UP000002274"/>
    </source>
</evidence>
<dbReference type="InterPro" id="IPR010679">
    <property type="entry name" value="DUF1254"/>
</dbReference>
<gene>
    <name evidence="3" type="ordered locus">P9303_04201</name>
</gene>
<reference evidence="3 4" key="1">
    <citation type="journal article" date="2007" name="PLoS Genet.">
        <title>Patterns and implications of gene gain and loss in the evolution of Prochlorococcus.</title>
        <authorList>
            <person name="Kettler G.C."/>
            <person name="Martiny A.C."/>
            <person name="Huang K."/>
            <person name="Zucker J."/>
            <person name="Coleman M.L."/>
            <person name="Rodrigue S."/>
            <person name="Chen F."/>
            <person name="Lapidus A."/>
            <person name="Ferriera S."/>
            <person name="Johnson J."/>
            <person name="Steglich C."/>
            <person name="Church G.M."/>
            <person name="Richardson P."/>
            <person name="Chisholm S.W."/>
        </authorList>
    </citation>
    <scope>NUCLEOTIDE SEQUENCE [LARGE SCALE GENOMIC DNA]</scope>
    <source>
        <strain evidence="3 4">MIT 9303</strain>
    </source>
</reference>
<name>A2C6R2_PROM3</name>
<organism evidence="3 4">
    <name type="scientific">Prochlorococcus marinus (strain MIT 9303)</name>
    <dbReference type="NCBI Taxonomy" id="59922"/>
    <lineage>
        <taxon>Bacteria</taxon>
        <taxon>Bacillati</taxon>
        <taxon>Cyanobacteriota</taxon>
        <taxon>Cyanophyceae</taxon>
        <taxon>Synechococcales</taxon>
        <taxon>Prochlorococcaceae</taxon>
        <taxon>Prochlorococcus</taxon>
    </lineage>
</organism>
<dbReference type="Gene3D" id="1.10.3360.10">
    <property type="entry name" value="VPA0735-like domain"/>
    <property type="match status" value="1"/>
</dbReference>
<evidence type="ECO:0000259" key="1">
    <source>
        <dbReference type="Pfam" id="PF06742"/>
    </source>
</evidence>
<dbReference type="BioCyc" id="PMAR59922:G1G80-391-MONOMER"/>
<dbReference type="InterPro" id="IPR010621">
    <property type="entry name" value="DUF1214"/>
</dbReference>
<dbReference type="Pfam" id="PF06863">
    <property type="entry name" value="DUF1254"/>
    <property type="match status" value="1"/>
</dbReference>
<dbReference type="Proteomes" id="UP000002274">
    <property type="component" value="Chromosome"/>
</dbReference>
<feature type="domain" description="DUF1254" evidence="2">
    <location>
        <begin position="111"/>
        <end position="229"/>
    </location>
</feature>
<accession>A2C6R2</accession>
<dbReference type="Pfam" id="PF06742">
    <property type="entry name" value="DUF1214"/>
    <property type="match status" value="1"/>
</dbReference>
<dbReference type="AlphaFoldDB" id="A2C6R2"/>
<dbReference type="Gene3D" id="2.60.40.1610">
    <property type="entry name" value="Domain of unknown function DUF1254"/>
    <property type="match status" value="1"/>
</dbReference>
<dbReference type="KEGG" id="pmf:P9303_04201"/>
<protein>
    <submittedName>
        <fullName evidence="3">Uncharacterized conserved protein</fullName>
    </submittedName>
</protein>
<dbReference type="InterPro" id="IPR037050">
    <property type="entry name" value="DUF1254_sf"/>
</dbReference>